<evidence type="ECO:0000313" key="2">
    <source>
        <dbReference type="Proteomes" id="UP000191901"/>
    </source>
</evidence>
<dbReference type="EMBL" id="CP021983">
    <property type="protein sequence ID" value="ASC70868.1"/>
    <property type="molecule type" value="Genomic_DNA"/>
</dbReference>
<gene>
    <name evidence="1" type="ORF">XM38_018160</name>
</gene>
<keyword evidence="2" id="KW-1185">Reference proteome</keyword>
<proteinExistence type="predicted"/>
<dbReference type="AlphaFoldDB" id="A0A1Z3HKP5"/>
<reference evidence="1 2" key="1">
    <citation type="journal article" date="2016" name="Biochim. Biophys. Acta">
        <title>Characterization of red-shifted phycobilisomes isolated from the chlorophyll f-containing cyanobacterium Halomicronema hongdechloris.</title>
        <authorList>
            <person name="Li Y."/>
            <person name="Lin Y."/>
            <person name="Garvey C.J."/>
            <person name="Birch D."/>
            <person name="Corkery R.W."/>
            <person name="Loughlin P.C."/>
            <person name="Scheer H."/>
            <person name="Willows R.D."/>
            <person name="Chen M."/>
        </authorList>
    </citation>
    <scope>NUCLEOTIDE SEQUENCE [LARGE SCALE GENOMIC DNA]</scope>
    <source>
        <strain evidence="1 2">C2206</strain>
    </source>
</reference>
<name>A0A1Z3HKP5_9CYAN</name>
<evidence type="ECO:0000313" key="1">
    <source>
        <dbReference type="EMBL" id="ASC70868.1"/>
    </source>
</evidence>
<sequence length="60" mass="6907">MKLLRIFTEKMLTRLQTFTAETLISGKLKQPNGHLQPDQRPFWSLGLQDPYADEACIGRC</sequence>
<protein>
    <submittedName>
        <fullName evidence="1">Uncharacterized protein</fullName>
    </submittedName>
</protein>
<dbReference type="KEGG" id="hhg:XM38_018160"/>
<accession>A0A1Z3HKP5</accession>
<dbReference type="Proteomes" id="UP000191901">
    <property type="component" value="Chromosome"/>
</dbReference>
<organism evidence="1 2">
    <name type="scientific">Halomicronema hongdechloris C2206</name>
    <dbReference type="NCBI Taxonomy" id="1641165"/>
    <lineage>
        <taxon>Bacteria</taxon>
        <taxon>Bacillati</taxon>
        <taxon>Cyanobacteriota</taxon>
        <taxon>Cyanophyceae</taxon>
        <taxon>Nodosilineales</taxon>
        <taxon>Nodosilineaceae</taxon>
        <taxon>Halomicronema</taxon>
    </lineage>
</organism>